<organism evidence="2 3">
    <name type="scientific">Tribonema minus</name>
    <dbReference type="NCBI Taxonomy" id="303371"/>
    <lineage>
        <taxon>Eukaryota</taxon>
        <taxon>Sar</taxon>
        <taxon>Stramenopiles</taxon>
        <taxon>Ochrophyta</taxon>
        <taxon>PX clade</taxon>
        <taxon>Xanthophyceae</taxon>
        <taxon>Tribonematales</taxon>
        <taxon>Tribonemataceae</taxon>
        <taxon>Tribonema</taxon>
    </lineage>
</organism>
<reference evidence="2" key="1">
    <citation type="submission" date="2021-02" db="EMBL/GenBank/DDBJ databases">
        <title>First Annotated Genome of the Yellow-green Alga Tribonema minus.</title>
        <authorList>
            <person name="Mahan K.M."/>
        </authorList>
    </citation>
    <scope>NUCLEOTIDE SEQUENCE</scope>
    <source>
        <strain evidence="2">UTEX B ZZ1240</strain>
    </source>
</reference>
<comment type="caution">
    <text evidence="2">The sequence shown here is derived from an EMBL/GenBank/DDBJ whole genome shotgun (WGS) entry which is preliminary data.</text>
</comment>
<evidence type="ECO:0000256" key="1">
    <source>
        <dbReference type="SAM" id="MobiDB-lite"/>
    </source>
</evidence>
<feature type="region of interest" description="Disordered" evidence="1">
    <location>
        <begin position="697"/>
        <end position="770"/>
    </location>
</feature>
<sequence length="839" mass="93520">MSKNSGITSLVNDSPSGQVLRSAAAAAEETIKKSNRFSPCSVNELTSWVPRGATYTYNDQDKRHKSMVQEAYMCHFIKEAVVADTSPPTLAERSALFTSLGEDVKDMWATRLATLHAAMAYALWTMLVPYYVAERSKLGTRSYHWRPLEPDAALRKERMQAYTVLKAAMASDYVKRAPADILLLDHYDWNLTPDDERLRYFLDRDFSVEGDCAEAGGTSTQSIRGVASTFVRSLWTACIVLGREPHPLSAIRPLTAKEWMVLVHGHSVPEDLLSGTRIVPPLNYAELAADPDTFKPCKEYTFLAAITEDAFFSDIFIPKAFFLMRARRVAEECTTEGVNRDELLRQVFEATSDNTTVGFSNNLASVFGAIKRSGAERYRPDAMDIAAIRAYMPSADLEWLDTSGQALTYSVNKFIDAFRDTFLTTRRRLRADVTVSRALDRGGLKSKKAAGRLPDAEDDGLRDMMRALRKQIWSRVWMSVIAPWLRVHALPQELQSFMNTNATAAEEGNIMKFADSKGFTRYDAERVQLLLMLHLSCLRSQVWRDSVIEEYELSKRDGKVFYTLHMTRSFKTASCQDDGIPQLAKWDLSETESTLVHSVLLLCRPMLATGAKSTSRMFLDAAGAPVTQRWIENKVAEVGKEWLGVPRIGPHSLRTMWLSWMVNSGLITEADFDSLAAYVQVSRCTMLETYVIPSHNGPAQRVGQNLRDGGLNAHVPPPTAPAKGADDRSEQDEECDASIADTASTAAASDDTTDEMDVDTGGGSGERPYGKALGLKRKTYKDNITLAVQAHGGDAKNAFDALVTKRKLGTLSAQEQWFREDITFFKDTDLPTFKKMCAK</sequence>
<dbReference type="Proteomes" id="UP000664859">
    <property type="component" value="Unassembled WGS sequence"/>
</dbReference>
<gene>
    <name evidence="2" type="ORF">JKP88DRAFT_332832</name>
</gene>
<name>A0A835YVU1_9STRA</name>
<keyword evidence="3" id="KW-1185">Reference proteome</keyword>
<protein>
    <submittedName>
        <fullName evidence="2">Uncharacterized protein</fullName>
    </submittedName>
</protein>
<proteinExistence type="predicted"/>
<dbReference type="EMBL" id="JAFCMP010000525">
    <property type="protein sequence ID" value="KAG5177543.1"/>
    <property type="molecule type" value="Genomic_DNA"/>
</dbReference>
<evidence type="ECO:0000313" key="2">
    <source>
        <dbReference type="EMBL" id="KAG5177543.1"/>
    </source>
</evidence>
<dbReference type="AlphaFoldDB" id="A0A835YVU1"/>
<evidence type="ECO:0000313" key="3">
    <source>
        <dbReference type="Proteomes" id="UP000664859"/>
    </source>
</evidence>
<accession>A0A835YVU1</accession>
<feature type="compositionally biased region" description="Low complexity" evidence="1">
    <location>
        <begin position="737"/>
        <end position="750"/>
    </location>
</feature>